<dbReference type="CDD" id="cd02149">
    <property type="entry name" value="NfsB-like"/>
    <property type="match status" value="1"/>
</dbReference>
<dbReference type="Proteomes" id="UP001262889">
    <property type="component" value="Unassembled WGS sequence"/>
</dbReference>
<keyword evidence="6" id="KW-1185">Reference proteome</keyword>
<sequence length="210" mass="23812">MDTYIENLEWRYATKKFDQTRKIEAKDLEKLLKSIQLSASSYGMQPYEVLVVKDPEMRQKLQPVAFNQSQITEASHLIVFASLTSISEEHVDAYLDNISKIRDIQVEKLNGFKDMLANTVLKQSASDQKAWAEKQAYIALGNLLSAAANYKIDACPMEGFDAVKFNEILGLKEKGLSATVIATIGYRSEKDVAQHAKKVRKNEKQLFHHI</sequence>
<dbReference type="SUPFAM" id="SSF55469">
    <property type="entry name" value="FMN-dependent nitroreductase-like"/>
    <property type="match status" value="1"/>
</dbReference>
<dbReference type="InterPro" id="IPR029479">
    <property type="entry name" value="Nitroreductase"/>
</dbReference>
<evidence type="ECO:0000313" key="5">
    <source>
        <dbReference type="EMBL" id="MDT0642488.1"/>
    </source>
</evidence>
<dbReference type="Pfam" id="PF00881">
    <property type="entry name" value="Nitroreductase"/>
    <property type="match status" value="1"/>
</dbReference>
<dbReference type="Gene3D" id="3.40.109.10">
    <property type="entry name" value="NADH Oxidase"/>
    <property type="match status" value="1"/>
</dbReference>
<name>A0ABU3C816_9FLAO</name>
<comment type="caution">
    <text evidence="5">The sequence shown here is derived from an EMBL/GenBank/DDBJ whole genome shotgun (WGS) entry which is preliminary data.</text>
</comment>
<dbReference type="PANTHER" id="PTHR43673:SF10">
    <property type="entry name" value="NADH DEHYDROGENASE_NAD(P)H NITROREDUCTASE XCC3605-RELATED"/>
    <property type="match status" value="1"/>
</dbReference>
<accession>A0ABU3C816</accession>
<evidence type="ECO:0000256" key="1">
    <source>
        <dbReference type="ARBA" id="ARBA00007118"/>
    </source>
</evidence>
<dbReference type="EMBL" id="JAVRHQ010000005">
    <property type="protein sequence ID" value="MDT0642488.1"/>
    <property type="molecule type" value="Genomic_DNA"/>
</dbReference>
<evidence type="ECO:0000256" key="2">
    <source>
        <dbReference type="ARBA" id="ARBA00022857"/>
    </source>
</evidence>
<dbReference type="PANTHER" id="PTHR43673">
    <property type="entry name" value="NAD(P)H NITROREDUCTASE YDGI-RELATED"/>
    <property type="match status" value="1"/>
</dbReference>
<proteinExistence type="inferred from homology"/>
<protein>
    <submittedName>
        <fullName evidence="5">NAD(P)H-dependent oxidoreductase</fullName>
    </submittedName>
</protein>
<organism evidence="5 6">
    <name type="scientific">Autumnicola tepida</name>
    <dbReference type="NCBI Taxonomy" id="3075595"/>
    <lineage>
        <taxon>Bacteria</taxon>
        <taxon>Pseudomonadati</taxon>
        <taxon>Bacteroidota</taxon>
        <taxon>Flavobacteriia</taxon>
        <taxon>Flavobacteriales</taxon>
        <taxon>Flavobacteriaceae</taxon>
        <taxon>Autumnicola</taxon>
    </lineage>
</organism>
<feature type="domain" description="Nitroreductase" evidence="4">
    <location>
        <begin position="9"/>
        <end position="186"/>
    </location>
</feature>
<evidence type="ECO:0000259" key="4">
    <source>
        <dbReference type="Pfam" id="PF00881"/>
    </source>
</evidence>
<evidence type="ECO:0000256" key="3">
    <source>
        <dbReference type="ARBA" id="ARBA00023002"/>
    </source>
</evidence>
<dbReference type="InterPro" id="IPR000415">
    <property type="entry name" value="Nitroreductase-like"/>
</dbReference>
<comment type="similarity">
    <text evidence="1">Belongs to the nitroreductase family.</text>
</comment>
<evidence type="ECO:0000313" key="6">
    <source>
        <dbReference type="Proteomes" id="UP001262889"/>
    </source>
</evidence>
<dbReference type="InterPro" id="IPR033878">
    <property type="entry name" value="NfsB-like"/>
</dbReference>
<keyword evidence="2" id="KW-0521">NADP</keyword>
<dbReference type="RefSeq" id="WP_311534154.1">
    <property type="nucleotide sequence ID" value="NZ_JAVRHQ010000005.1"/>
</dbReference>
<reference evidence="5 6" key="1">
    <citation type="submission" date="2023-09" db="EMBL/GenBank/DDBJ databases">
        <authorList>
            <person name="Rey-Velasco X."/>
        </authorList>
    </citation>
    <scope>NUCLEOTIDE SEQUENCE [LARGE SCALE GENOMIC DNA]</scope>
    <source>
        <strain evidence="5 6">F363</strain>
    </source>
</reference>
<gene>
    <name evidence="5" type="ORF">RM553_06545</name>
</gene>
<keyword evidence="3" id="KW-0560">Oxidoreductase</keyword>